<reference evidence="3 4" key="2">
    <citation type="submission" date="2013-02" db="EMBL/GenBank/DDBJ databases">
        <title>The Genome Sequence of Plasmodium falciparum Vietnam Oak-Knoll (FVO).</title>
        <authorList>
            <consortium name="The Broad Institute Genome Sequencing Platform"/>
            <consortium name="The Broad Institute Genome Sequencing Center for Infectious Disease"/>
            <person name="Neafsey D."/>
            <person name="Cheeseman I."/>
            <person name="Volkman S."/>
            <person name="Adams J."/>
            <person name="Walker B."/>
            <person name="Young S.K."/>
            <person name="Zeng Q."/>
            <person name="Gargeya S."/>
            <person name="Fitzgerald M."/>
            <person name="Haas B."/>
            <person name="Abouelleil A."/>
            <person name="Alvarado L."/>
            <person name="Arachchi H.M."/>
            <person name="Berlin A.M."/>
            <person name="Chapman S.B."/>
            <person name="Dewar J."/>
            <person name="Goldberg J."/>
            <person name="Griggs A."/>
            <person name="Gujja S."/>
            <person name="Hansen M."/>
            <person name="Howarth C."/>
            <person name="Imamovic A."/>
            <person name="Larimer J."/>
            <person name="McCowan C."/>
            <person name="Murphy C."/>
            <person name="Neiman D."/>
            <person name="Pearson M."/>
            <person name="Priest M."/>
            <person name="Roberts A."/>
            <person name="Saif S."/>
            <person name="Shea T."/>
            <person name="Sisk P."/>
            <person name="Sykes S."/>
            <person name="Wortman J."/>
            <person name="Nusbaum C."/>
            <person name="Birren B."/>
        </authorList>
    </citation>
    <scope>NUCLEOTIDE SEQUENCE [LARGE SCALE GENOMIC DNA]</scope>
    <source>
        <strain evidence="4">Vietnam Oak-Knoll (FVO)</strain>
    </source>
</reference>
<gene>
    <name evidence="3" type="ORF">PFFVO_03114</name>
</gene>
<dbReference type="InterPro" id="IPR019111">
    <property type="entry name" value="PRESA_N"/>
</dbReference>
<dbReference type="NCBIfam" id="TIGR01639">
    <property type="entry name" value="P_fal_TIGR01639"/>
    <property type="match status" value="1"/>
</dbReference>
<dbReference type="InterPro" id="IPR044885">
    <property type="entry name" value="PRESA_N_sf"/>
</dbReference>
<dbReference type="OrthoDB" id="376163at2759"/>
<keyword evidence="1" id="KW-1133">Transmembrane helix</keyword>
<dbReference type="Pfam" id="PF09687">
    <property type="entry name" value="PRESAN"/>
    <property type="match status" value="1"/>
</dbReference>
<keyword evidence="1" id="KW-0472">Membrane</keyword>
<accession>A0A024V4N7</accession>
<proteinExistence type="predicted"/>
<sequence>MTNNKNSSLSLLYSSYQNKNGKLYYISFKYLCLSLYIIGFYHVFLNNLLENNISEIVNIGNANKRNLSEKEKNSMRSKWEKYFKNKKEDVNKTKSNVNDLKSNEQKVVKNRYSFNNNPWNSNMESESNICINNINYNDMSKQLTESELREVLNSFKECPPKEDLRNIWTHTIGIAKEGLDDILKALKELIQKYLDNDIYEWETDVYGNKEILYDRIWHQNLYSLCGTIANEERKYTNRFLNLINDKHTLDDILIFIYSFLEHFNTLKKELHIKYKEELLRRIAQTLN</sequence>
<evidence type="ECO:0000313" key="4">
    <source>
        <dbReference type="Proteomes" id="UP000030690"/>
    </source>
</evidence>
<dbReference type="Gene3D" id="6.10.280.180">
    <property type="entry name" value="Plasmodium RESA, N-terminal helical domain"/>
    <property type="match status" value="1"/>
</dbReference>
<dbReference type="AlphaFoldDB" id="A0A024V4N7"/>
<keyword evidence="1" id="KW-0812">Transmembrane</keyword>
<name>A0A024V4N7_PLAFA</name>
<dbReference type="Proteomes" id="UP000030690">
    <property type="component" value="Unassembled WGS sequence"/>
</dbReference>
<feature type="transmembrane region" description="Helical" evidence="1">
    <location>
        <begin position="23"/>
        <end position="44"/>
    </location>
</feature>
<dbReference type="EMBL" id="KI925084">
    <property type="protein sequence ID" value="ETW17983.1"/>
    <property type="molecule type" value="Genomic_DNA"/>
</dbReference>
<dbReference type="InterPro" id="IPR006526">
    <property type="entry name" value="Export_prot_PHISTa/b/c"/>
</dbReference>
<evidence type="ECO:0000259" key="2">
    <source>
        <dbReference type="Pfam" id="PF09687"/>
    </source>
</evidence>
<feature type="domain" description="Plasmodium RESA N-terminal" evidence="2">
    <location>
        <begin position="142"/>
        <end position="274"/>
    </location>
</feature>
<evidence type="ECO:0000256" key="1">
    <source>
        <dbReference type="SAM" id="Phobius"/>
    </source>
</evidence>
<protein>
    <recommendedName>
        <fullName evidence="2">Plasmodium RESA N-terminal domain-containing protein</fullName>
    </recommendedName>
</protein>
<evidence type="ECO:0000313" key="3">
    <source>
        <dbReference type="EMBL" id="ETW17983.1"/>
    </source>
</evidence>
<organism evidence="3 4">
    <name type="scientific">Plasmodium falciparum Vietnam Oak-Knoll</name>
    <name type="common">FVO</name>
    <dbReference type="NCBI Taxonomy" id="1036723"/>
    <lineage>
        <taxon>Eukaryota</taxon>
        <taxon>Sar</taxon>
        <taxon>Alveolata</taxon>
        <taxon>Apicomplexa</taxon>
        <taxon>Aconoidasida</taxon>
        <taxon>Haemosporida</taxon>
        <taxon>Plasmodiidae</taxon>
        <taxon>Plasmodium</taxon>
        <taxon>Plasmodium (Laverania)</taxon>
    </lineage>
</organism>
<reference evidence="3 4" key="1">
    <citation type="submission" date="2013-02" db="EMBL/GenBank/DDBJ databases">
        <title>The Genome Annotation of Plasmodium falciparum Vietnam Oak-Knoll (FVO).</title>
        <authorList>
            <consortium name="The Broad Institute Genome Sequencing Platform"/>
            <consortium name="The Broad Institute Genome Sequencing Center for Infectious Disease"/>
            <person name="Neafsey D."/>
            <person name="Hoffman S."/>
            <person name="Volkman S."/>
            <person name="Rosenthal P."/>
            <person name="Walker B."/>
            <person name="Young S.K."/>
            <person name="Zeng Q."/>
            <person name="Gargeya S."/>
            <person name="Fitzgerald M."/>
            <person name="Haas B."/>
            <person name="Abouelleil A."/>
            <person name="Allen A.W."/>
            <person name="Alvarado L."/>
            <person name="Arachchi H.M."/>
            <person name="Berlin A.M."/>
            <person name="Chapman S.B."/>
            <person name="Gainer-Dewar J."/>
            <person name="Goldberg J."/>
            <person name="Griggs A."/>
            <person name="Gujja S."/>
            <person name="Hansen M."/>
            <person name="Howarth C."/>
            <person name="Imamovic A."/>
            <person name="Ireland A."/>
            <person name="Larimer J."/>
            <person name="McCowan C."/>
            <person name="Murphy C."/>
            <person name="Pearson M."/>
            <person name="Poon T.W."/>
            <person name="Priest M."/>
            <person name="Roberts A."/>
            <person name="Saif S."/>
            <person name="Shea T."/>
            <person name="Sisk P."/>
            <person name="Sykes S."/>
            <person name="Wortman J."/>
            <person name="Nusbaum C."/>
            <person name="Birren B."/>
        </authorList>
    </citation>
    <scope>NUCLEOTIDE SEQUENCE [LARGE SCALE GENOMIC DNA]</scope>
    <source>
        <strain evidence="4">Vietnam Oak-Knoll (FVO)</strain>
    </source>
</reference>